<dbReference type="Pfam" id="PF08484">
    <property type="entry name" value="Methyltransf_14"/>
    <property type="match status" value="1"/>
</dbReference>
<organism evidence="3 4">
    <name type="scientific">Actinocrinis puniceicyclus</name>
    <dbReference type="NCBI Taxonomy" id="977794"/>
    <lineage>
        <taxon>Bacteria</taxon>
        <taxon>Bacillati</taxon>
        <taxon>Actinomycetota</taxon>
        <taxon>Actinomycetes</taxon>
        <taxon>Catenulisporales</taxon>
        <taxon>Actinospicaceae</taxon>
        <taxon>Actinocrinis</taxon>
    </lineage>
</organism>
<comment type="caution">
    <text evidence="3">The sequence shown here is derived from an EMBL/GenBank/DDBJ whole genome shotgun (WGS) entry which is preliminary data.</text>
</comment>
<evidence type="ECO:0000259" key="1">
    <source>
        <dbReference type="Pfam" id="PF08421"/>
    </source>
</evidence>
<name>A0A8J7WPW1_9ACTN</name>
<sequence length="426" mass="46279">MTIRTASNPVATCCASCHADVVDAACRICARKGMASVLCLGRTPLANDFRPWGAAPSARYPLHVMHCESCGLTQLADSVAPERLFSEYAYFSSASAPVIEHGLELSRFALRELDPPTAGFVVDIGSNDGYLLRGYARERFRVLGIDPATNIAAEARSAGVPTLDAYFSEAVAGRVVAEHGRADLIHANNVLAHVPDVLDFLRGCRTLLSAGGHLVIEVPYVADLVTKCLFDTIYHEHVYYFSMTSLCRLLDAAGLRALHVERNGFHGGSLRVVAGRGFAHARPSVARLLAAEHAVGVCDSGYYRDFADQVHRFLNRTRTELGELAALGNRISGFGAPAKATIMMSSAELPLEYICDSTPYKQDKLLPGTGIPIVAPDRLETDPTEYCVIFAWNYAESIIAANHGYLRRGGTFVKPVDCKLEYVRRA</sequence>
<dbReference type="InterPro" id="IPR038576">
    <property type="entry name" value="Methyltransf_Zn-bd_dom_put_sf"/>
</dbReference>
<dbReference type="RefSeq" id="WP_211471596.1">
    <property type="nucleotide sequence ID" value="NZ_JAGSXH010000154.1"/>
</dbReference>
<dbReference type="Proteomes" id="UP000677913">
    <property type="component" value="Unassembled WGS sequence"/>
</dbReference>
<protein>
    <submittedName>
        <fullName evidence="3">Class I SAM-dependent methyltransferase</fullName>
    </submittedName>
</protein>
<reference evidence="3" key="1">
    <citation type="submission" date="2021-04" db="EMBL/GenBank/DDBJ databases">
        <title>Genome based classification of Actinospica acidithermotolerans sp. nov., an actinobacterium isolated from an Indonesian hot spring.</title>
        <authorList>
            <person name="Kusuma A.B."/>
            <person name="Putra K.E."/>
            <person name="Nafisah S."/>
            <person name="Loh J."/>
            <person name="Nouioui I."/>
            <person name="Goodfellow M."/>
        </authorList>
    </citation>
    <scope>NUCLEOTIDE SEQUENCE</scope>
    <source>
        <strain evidence="3">DSM 45618</strain>
    </source>
</reference>
<dbReference type="GO" id="GO:0008168">
    <property type="term" value="F:methyltransferase activity"/>
    <property type="evidence" value="ECO:0007669"/>
    <property type="project" value="UniProtKB-KW"/>
</dbReference>
<dbReference type="Gene3D" id="6.10.250.3100">
    <property type="match status" value="1"/>
</dbReference>
<proteinExistence type="predicted"/>
<dbReference type="SUPFAM" id="SSF53335">
    <property type="entry name" value="S-adenosyl-L-methionine-dependent methyltransferases"/>
    <property type="match status" value="1"/>
</dbReference>
<dbReference type="GO" id="GO:0032259">
    <property type="term" value="P:methylation"/>
    <property type="evidence" value="ECO:0007669"/>
    <property type="project" value="UniProtKB-KW"/>
</dbReference>
<evidence type="ECO:0000313" key="3">
    <source>
        <dbReference type="EMBL" id="MBS2966481.1"/>
    </source>
</evidence>
<keyword evidence="4" id="KW-1185">Reference proteome</keyword>
<dbReference type="InterPro" id="IPR013691">
    <property type="entry name" value="MeTrfase_14"/>
</dbReference>
<accession>A0A8J7WPW1</accession>
<dbReference type="Gene3D" id="3.40.50.150">
    <property type="entry name" value="Vaccinia Virus protein VP39"/>
    <property type="match status" value="1"/>
</dbReference>
<gene>
    <name evidence="3" type="ORF">KGA66_25800</name>
</gene>
<dbReference type="EMBL" id="JAGSXH010000154">
    <property type="protein sequence ID" value="MBS2966481.1"/>
    <property type="molecule type" value="Genomic_DNA"/>
</dbReference>
<feature type="domain" description="C-methyltransferase" evidence="2">
    <location>
        <begin position="265"/>
        <end position="416"/>
    </location>
</feature>
<dbReference type="AlphaFoldDB" id="A0A8J7WPW1"/>
<keyword evidence="3" id="KW-0808">Transferase</keyword>
<dbReference type="PANTHER" id="PTHR43861">
    <property type="entry name" value="TRANS-ACONITATE 2-METHYLTRANSFERASE-RELATED"/>
    <property type="match status" value="1"/>
</dbReference>
<dbReference type="InterPro" id="IPR029063">
    <property type="entry name" value="SAM-dependent_MTases_sf"/>
</dbReference>
<dbReference type="Pfam" id="PF08421">
    <property type="entry name" value="Methyltransf_13"/>
    <property type="match status" value="1"/>
</dbReference>
<dbReference type="Gene3D" id="6.20.50.110">
    <property type="entry name" value="Methyltransferase, zinc-binding domain"/>
    <property type="match status" value="1"/>
</dbReference>
<evidence type="ECO:0000313" key="4">
    <source>
        <dbReference type="Proteomes" id="UP000677913"/>
    </source>
</evidence>
<keyword evidence="3" id="KW-0489">Methyltransferase</keyword>
<dbReference type="Pfam" id="PF13489">
    <property type="entry name" value="Methyltransf_23"/>
    <property type="match status" value="1"/>
</dbReference>
<feature type="domain" description="Methyltransferase putative zinc binding" evidence="1">
    <location>
        <begin position="26"/>
        <end position="85"/>
    </location>
</feature>
<dbReference type="CDD" id="cd02440">
    <property type="entry name" value="AdoMet_MTases"/>
    <property type="match status" value="1"/>
</dbReference>
<dbReference type="InterPro" id="IPR013630">
    <property type="entry name" value="Methyltransf_Zn-bd_dom_put"/>
</dbReference>
<dbReference type="PANTHER" id="PTHR43861:SF5">
    <property type="entry name" value="BLL5978 PROTEIN"/>
    <property type="match status" value="1"/>
</dbReference>
<dbReference type="Gene3D" id="3.40.50.720">
    <property type="entry name" value="NAD(P)-binding Rossmann-like Domain"/>
    <property type="match status" value="1"/>
</dbReference>
<evidence type="ECO:0000259" key="2">
    <source>
        <dbReference type="Pfam" id="PF08484"/>
    </source>
</evidence>